<dbReference type="Proteomes" id="UP000324632">
    <property type="component" value="Chromosome 17"/>
</dbReference>
<reference evidence="3 4" key="1">
    <citation type="journal article" date="2019" name="Mol. Ecol. Resour.">
        <title>Chromosome-level genome assembly of Triplophysa tibetana, a fish adapted to the harsh high-altitude environment of the Tibetan Plateau.</title>
        <authorList>
            <person name="Yang X."/>
            <person name="Liu H."/>
            <person name="Ma Z."/>
            <person name="Zou Y."/>
            <person name="Zou M."/>
            <person name="Mao Y."/>
            <person name="Li X."/>
            <person name="Wang H."/>
            <person name="Chen T."/>
            <person name="Wang W."/>
            <person name="Yang R."/>
        </authorList>
    </citation>
    <scope>NUCLEOTIDE SEQUENCE [LARGE SCALE GENOMIC DNA]</scope>
    <source>
        <strain evidence="3">TTIB1903HZAU</strain>
        <tissue evidence="3">Muscle</tissue>
    </source>
</reference>
<gene>
    <name evidence="3" type="ORF">E1301_Tti013758</name>
</gene>
<dbReference type="PANTHER" id="PTHR47743:SF2">
    <property type="entry name" value="ACROSOMAL PROTEIN KIAA1210"/>
    <property type="match status" value="1"/>
</dbReference>
<dbReference type="EMBL" id="SOYY01000017">
    <property type="protein sequence ID" value="KAA0709144.1"/>
    <property type="molecule type" value="Genomic_DNA"/>
</dbReference>
<dbReference type="AlphaFoldDB" id="A0A5A9NGK5"/>
<dbReference type="InterPro" id="IPR026713">
    <property type="entry name" value="CRACD-like"/>
</dbReference>
<feature type="compositionally biased region" description="Polar residues" evidence="1">
    <location>
        <begin position="220"/>
        <end position="231"/>
    </location>
</feature>
<evidence type="ECO:0000313" key="3">
    <source>
        <dbReference type="EMBL" id="KAA0709144.1"/>
    </source>
</evidence>
<feature type="region of interest" description="Disordered" evidence="1">
    <location>
        <begin position="208"/>
        <end position="237"/>
    </location>
</feature>
<comment type="caution">
    <text evidence="3">The sequence shown here is derived from an EMBL/GenBank/DDBJ whole genome shotgun (WGS) entry which is preliminary data.</text>
</comment>
<dbReference type="Pfam" id="PF15262">
    <property type="entry name" value="DUF4592"/>
    <property type="match status" value="1"/>
</dbReference>
<name>A0A5A9NGK5_9TELE</name>
<proteinExistence type="predicted"/>
<feature type="region of interest" description="Disordered" evidence="1">
    <location>
        <begin position="799"/>
        <end position="838"/>
    </location>
</feature>
<feature type="compositionally biased region" description="Low complexity" evidence="1">
    <location>
        <begin position="1"/>
        <end position="10"/>
    </location>
</feature>
<feature type="domain" description="DUF4592" evidence="2">
    <location>
        <begin position="148"/>
        <end position="263"/>
    </location>
</feature>
<feature type="region of interest" description="Disordered" evidence="1">
    <location>
        <begin position="1"/>
        <end position="47"/>
    </location>
</feature>
<accession>A0A5A9NGK5</accession>
<feature type="compositionally biased region" description="Basic and acidic residues" evidence="1">
    <location>
        <begin position="810"/>
        <end position="829"/>
    </location>
</feature>
<feature type="compositionally biased region" description="Low complexity" evidence="1">
    <location>
        <begin position="23"/>
        <end position="36"/>
    </location>
</feature>
<dbReference type="InterPro" id="IPR028030">
    <property type="entry name" value="DUF4592"/>
</dbReference>
<evidence type="ECO:0000259" key="2">
    <source>
        <dbReference type="Pfam" id="PF15262"/>
    </source>
</evidence>
<feature type="region of interest" description="Disordered" evidence="1">
    <location>
        <begin position="80"/>
        <end position="104"/>
    </location>
</feature>
<keyword evidence="4" id="KW-1185">Reference proteome</keyword>
<dbReference type="PANTHER" id="PTHR47743">
    <property type="entry name" value="KIAA1210 / KIAA1211 FAMILY MEMBER"/>
    <property type="match status" value="1"/>
</dbReference>
<feature type="region of interest" description="Disordered" evidence="1">
    <location>
        <begin position="300"/>
        <end position="360"/>
    </location>
</feature>
<feature type="region of interest" description="Disordered" evidence="1">
    <location>
        <begin position="742"/>
        <end position="765"/>
    </location>
</feature>
<protein>
    <recommendedName>
        <fullName evidence="2">DUF4592 domain-containing protein</fullName>
    </recommendedName>
</protein>
<evidence type="ECO:0000256" key="1">
    <source>
        <dbReference type="SAM" id="MobiDB-lite"/>
    </source>
</evidence>
<evidence type="ECO:0000313" key="4">
    <source>
        <dbReference type="Proteomes" id="UP000324632"/>
    </source>
</evidence>
<organism evidence="3 4">
    <name type="scientific">Triplophysa tibetana</name>
    <dbReference type="NCBI Taxonomy" id="1572043"/>
    <lineage>
        <taxon>Eukaryota</taxon>
        <taxon>Metazoa</taxon>
        <taxon>Chordata</taxon>
        <taxon>Craniata</taxon>
        <taxon>Vertebrata</taxon>
        <taxon>Euteleostomi</taxon>
        <taxon>Actinopterygii</taxon>
        <taxon>Neopterygii</taxon>
        <taxon>Teleostei</taxon>
        <taxon>Ostariophysi</taxon>
        <taxon>Cypriniformes</taxon>
        <taxon>Nemacheilidae</taxon>
        <taxon>Triplophysa</taxon>
    </lineage>
</organism>
<sequence length="971" mass="106530">MKRRTSSQNSGVGGNSSDCDIMASGSPDAAGASDSSEAAEECSGKKKSKFQTFKNFFVKKKRKESPPPLEEGVLKACQSSNDVTKEPPMVQNTKHDQLGSKINMGNKAMSHDSVFVSDSPLSENNDALGASQDSIHGKVKSLQLHLKQAIRLGSPPAFIYGRKAEDAGAFSDDDGLPCSPPEYFSLHTVLATPPHTVADLTQSSSCLSMDAFDSDDDQMSYESSSRPSTPQGPVPADFSLPASSISCLDSTAARHRIAVNAKACARRKPVSMEMMQTKRRHLREKLLLRETEDKLRMVPSIVEEESEDTPMIQDSDQEESKTASIASEHKDEELADSLKSSVSAGDSSEEEERVSDKDHIHKSKILESPWDTRPVTLELQVDDFLFVTGCEVVPEDQGSLLEEVLSSLKSPLVLGLALEHENAVLQSEADVKTKSAEAQIEEKANMDLGRLIKNEQVTQPDSLSDSTVDSVKITEETSGKEESVELPKFASVSKAKVEKELNKTKNAKEVQGKIDFKVKLETTDTAEAFAVNVKENNHIEDLIEEDVKLMIETKVDEKVGGLVLVEPEKRKVADVEESQDITELSKTDIDDTPQELKVTDIETVAASDPTVGDDFFNSSEFARLPLVESFSPTESQKLDAPIVHSTFLNTSACPLEKEIEPSSLCVSARPQEVSVTEQKEVLESPLEQQITSSEVQPRFTIAPAWQRSLVSGVAKEQLQIISPSTNVTKVSDEPPQTTELLTHAKEERSLSKPARTHSSPARIHSAPMRKEMVLVEEESTPDNPFGVRLRRTAVIRRCNMDGDSSPTRRSLTESERLEAVETPEVEQHESNTITPKKPDLHDTVVSVRKVPEPVVRISGGDVEPPSWISVARQKQRNFIENSPDVFAEKPPSQKDFTSPASLPSLSTSIIQEQLAQPCSAIKVFCSMEMVEKESKRAATPSAAPLAQDEPPWMALAKKKAKAWSEMPQIVQ</sequence>